<evidence type="ECO:0000313" key="13">
    <source>
        <dbReference type="Proteomes" id="UP001622557"/>
    </source>
</evidence>
<dbReference type="InterPro" id="IPR049448">
    <property type="entry name" value="ACAD9/ACADV-like_C"/>
</dbReference>
<dbReference type="Gene3D" id="1.20.140.10">
    <property type="entry name" value="Butyryl-CoA Dehydrogenase, subunit A, domain 3"/>
    <property type="match status" value="2"/>
</dbReference>
<dbReference type="CDD" id="cd00567">
    <property type="entry name" value="ACAD"/>
    <property type="match status" value="1"/>
</dbReference>
<dbReference type="InterPro" id="IPR006091">
    <property type="entry name" value="Acyl-CoA_Oxase/DH_mid-dom"/>
</dbReference>
<dbReference type="Gene3D" id="1.10.540.10">
    <property type="entry name" value="Acyl-CoA dehydrogenase/oxidase, N-terminal domain"/>
    <property type="match status" value="1"/>
</dbReference>
<dbReference type="InterPro" id="IPR009075">
    <property type="entry name" value="AcylCo_DH/oxidase_C"/>
</dbReference>
<evidence type="ECO:0000256" key="7">
    <source>
        <dbReference type="RuleBase" id="RU362125"/>
    </source>
</evidence>
<dbReference type="InterPro" id="IPR046373">
    <property type="entry name" value="Acyl-CoA_Oxase/DH_mid-dom_sf"/>
</dbReference>
<keyword evidence="3 7" id="KW-0285">Flavoprotein</keyword>
<dbReference type="GeneID" id="97286017"/>
<keyword evidence="4 7" id="KW-0274">FAD</keyword>
<evidence type="ECO:0000313" key="12">
    <source>
        <dbReference type="EMBL" id="WTQ85422.1"/>
    </source>
</evidence>
<protein>
    <submittedName>
        <fullName evidence="12">Acyl-CoA/acyl-ACP dehydrogenase</fullName>
    </submittedName>
</protein>
<feature type="domain" description="Acyl-CoA oxidase/dehydrogenase middle" evidence="9">
    <location>
        <begin position="162"/>
        <end position="255"/>
    </location>
</feature>
<accession>A0ABZ1KZP6</accession>
<sequence>MAQRRPAQPRNFSCDPDRPSFLEELYQGRFRWDLIHPFAEQDAADRAAGDQAVAGLGAFLREHVDPAEVEASGRLPESLYPLLRSRGYLSLQLDPSLGGLGLSHFNVFRVVQAAASHCFPVALVMGIENSVGTPAFWPVVPDGPLKELLHRHQKLGGLSGTADTEPGGAANQYRATTAVPVDGGAAYVLDGHKVFVGHAPLGTLFSVTATVRENGTATNQVFFVEADTPGFSRGQWHEFSGIHGFPNGWITLDNVRVPASHRLLEEGNGQARLTPAVSRLVTRGRLHMIVAPSLAVAKLCCRWSRQFVDRRVVDGRPLGEYEEIRRRLADSLAETFAVESVARAALLNEDQDLGRNTAFEQNLAKNIASVVAGRVADRTLSLMAAEGYETAASKKRRGAPAIPLEQAVRDVRNMRISGGVDFMIDYWLAGRNILSYYYPEPDEPEAPAAPDASLLDADLTDRNRAHLAAVVEETRRFGLTCRELARRHPDRSGLAARQRALVLLSRISGELFTMAAVLARASGMTRAAAPAAEDGQRLADLYCAAARHRLAGDLRELRDATCDDGADYAGQSTAWLSATGPHPLSEDLI</sequence>
<comment type="cofactor">
    <cofactor evidence="1 7">
        <name>FAD</name>
        <dbReference type="ChEBI" id="CHEBI:57692"/>
    </cofactor>
</comment>
<dbReference type="InterPro" id="IPR013786">
    <property type="entry name" value="AcylCoA_DH/ox_N"/>
</dbReference>
<name>A0ABZ1KZP6_STRAH</name>
<evidence type="ECO:0000259" key="11">
    <source>
        <dbReference type="Pfam" id="PF21343"/>
    </source>
</evidence>
<feature type="domain" description="ACAD9/ACADV-like C-terminal" evidence="11">
    <location>
        <begin position="470"/>
        <end position="561"/>
    </location>
</feature>
<evidence type="ECO:0000256" key="1">
    <source>
        <dbReference type="ARBA" id="ARBA00001974"/>
    </source>
</evidence>
<evidence type="ECO:0000256" key="2">
    <source>
        <dbReference type="ARBA" id="ARBA00009347"/>
    </source>
</evidence>
<evidence type="ECO:0000259" key="8">
    <source>
        <dbReference type="Pfam" id="PF00441"/>
    </source>
</evidence>
<dbReference type="InterPro" id="IPR009100">
    <property type="entry name" value="AcylCoA_DH/oxidase_NM_dom_sf"/>
</dbReference>
<dbReference type="InterPro" id="IPR037069">
    <property type="entry name" value="AcylCoA_DH/ox_N_sf"/>
</dbReference>
<dbReference type="Pfam" id="PF00441">
    <property type="entry name" value="Acyl-CoA_dh_1"/>
    <property type="match status" value="1"/>
</dbReference>
<dbReference type="Pfam" id="PF21343">
    <property type="entry name" value="ACAD9-ACADV_C"/>
    <property type="match status" value="1"/>
</dbReference>
<dbReference type="InterPro" id="IPR036250">
    <property type="entry name" value="AcylCo_DH-like_C"/>
</dbReference>
<dbReference type="Pfam" id="PF02771">
    <property type="entry name" value="Acyl-CoA_dh_N"/>
    <property type="match status" value="1"/>
</dbReference>
<evidence type="ECO:0000259" key="10">
    <source>
        <dbReference type="Pfam" id="PF02771"/>
    </source>
</evidence>
<feature type="domain" description="Acyl-CoA dehydrogenase/oxidase N-terminal" evidence="10">
    <location>
        <begin position="58"/>
        <end position="135"/>
    </location>
</feature>
<dbReference type="EMBL" id="CP108164">
    <property type="protein sequence ID" value="WTQ85422.1"/>
    <property type="molecule type" value="Genomic_DNA"/>
</dbReference>
<dbReference type="SUPFAM" id="SSF56645">
    <property type="entry name" value="Acyl-CoA dehydrogenase NM domain-like"/>
    <property type="match status" value="1"/>
</dbReference>
<gene>
    <name evidence="12" type="ORF">OG350_36280</name>
</gene>
<comment type="similarity">
    <text evidence="2 7">Belongs to the acyl-CoA dehydrogenase family.</text>
</comment>
<evidence type="ECO:0000259" key="9">
    <source>
        <dbReference type="Pfam" id="PF02770"/>
    </source>
</evidence>
<evidence type="ECO:0000256" key="4">
    <source>
        <dbReference type="ARBA" id="ARBA00022827"/>
    </source>
</evidence>
<organism evidence="12 13">
    <name type="scientific">Streptomyces achromogenes</name>
    <dbReference type="NCBI Taxonomy" id="67255"/>
    <lineage>
        <taxon>Bacteria</taxon>
        <taxon>Bacillati</taxon>
        <taxon>Actinomycetota</taxon>
        <taxon>Actinomycetes</taxon>
        <taxon>Kitasatosporales</taxon>
        <taxon>Streptomycetaceae</taxon>
        <taxon>Streptomyces</taxon>
    </lineage>
</organism>
<evidence type="ECO:0000256" key="3">
    <source>
        <dbReference type="ARBA" id="ARBA00022630"/>
    </source>
</evidence>
<evidence type="ECO:0000256" key="5">
    <source>
        <dbReference type="ARBA" id="ARBA00022946"/>
    </source>
</evidence>
<feature type="domain" description="Acyl-CoA dehydrogenase/oxidase C-terminal" evidence="8">
    <location>
        <begin position="283"/>
        <end position="420"/>
    </location>
</feature>
<dbReference type="PANTHER" id="PTHR48083:SF31">
    <property type="entry name" value="ACYL-COA DEHYDROGENASE FADE10-RELATED"/>
    <property type="match status" value="1"/>
</dbReference>
<dbReference type="InterPro" id="IPR050741">
    <property type="entry name" value="Acyl-CoA_dehydrogenase"/>
</dbReference>
<evidence type="ECO:0000256" key="6">
    <source>
        <dbReference type="ARBA" id="ARBA00023002"/>
    </source>
</evidence>
<dbReference type="Pfam" id="PF02770">
    <property type="entry name" value="Acyl-CoA_dh_M"/>
    <property type="match status" value="1"/>
</dbReference>
<keyword evidence="6 7" id="KW-0560">Oxidoreductase</keyword>
<keyword evidence="5" id="KW-0809">Transit peptide</keyword>
<dbReference type="Proteomes" id="UP001622557">
    <property type="component" value="Chromosome"/>
</dbReference>
<proteinExistence type="inferred from homology"/>
<reference evidence="12 13" key="1">
    <citation type="submission" date="2022-10" db="EMBL/GenBank/DDBJ databases">
        <title>The complete genomes of actinobacterial strains from the NBC collection.</title>
        <authorList>
            <person name="Joergensen T.S."/>
            <person name="Alvarez Arevalo M."/>
            <person name="Sterndorff E.B."/>
            <person name="Faurdal D."/>
            <person name="Vuksanovic O."/>
            <person name="Mourched A.-S."/>
            <person name="Charusanti P."/>
            <person name="Shaw S."/>
            <person name="Blin K."/>
            <person name="Weber T."/>
        </authorList>
    </citation>
    <scope>NUCLEOTIDE SEQUENCE [LARGE SCALE GENOMIC DNA]</scope>
    <source>
        <strain evidence="12 13">NBC_00156</strain>
    </source>
</reference>
<dbReference type="PANTHER" id="PTHR48083">
    <property type="entry name" value="MEDIUM-CHAIN SPECIFIC ACYL-COA DEHYDROGENASE, MITOCHONDRIAL-RELATED"/>
    <property type="match status" value="1"/>
</dbReference>
<keyword evidence="13" id="KW-1185">Reference proteome</keyword>
<dbReference type="Gene3D" id="2.40.110.10">
    <property type="entry name" value="Butyryl-CoA Dehydrogenase, subunit A, domain 2"/>
    <property type="match status" value="1"/>
</dbReference>
<dbReference type="SUPFAM" id="SSF47203">
    <property type="entry name" value="Acyl-CoA dehydrogenase C-terminal domain-like"/>
    <property type="match status" value="1"/>
</dbReference>
<dbReference type="RefSeq" id="WP_405453965.1">
    <property type="nucleotide sequence ID" value="NZ_CP108164.1"/>
</dbReference>